<dbReference type="Gene3D" id="1.10.10.60">
    <property type="entry name" value="Homeodomain-like"/>
    <property type="match status" value="2"/>
</dbReference>
<dbReference type="InterPro" id="IPR009057">
    <property type="entry name" value="Homeodomain-like_sf"/>
</dbReference>
<dbReference type="InterPro" id="IPR003314">
    <property type="entry name" value="Mu-type_HTH"/>
</dbReference>
<sequence>MSDLAPAKLWWTANELADALLPDVPATQQGVERWAKRVNLRANSQVARRRSGRGGGWEYHWTALPLAARKALLIDASVPAQADAVSRGQIWTWFEELPDTVQDKAKHRLTCVQAIEALERGLGRDLAIKEVARLKGVSARTLWNWMGMVEGVRTDDRLPHLAPKHRAVARKVTRAEFDEEFFDWLAADYLRLERPSFSSSYRRAERVARQNSWVTAPERTMRRYLDARISQPGQILARMGLDALKRMYPPQRRDKTALHALEVVNGDFHKFDVFVRWPGIDAPVRPQMVAWQDVYSGRVLSWRLDLTANARAVMLAAGDMIEDWGIPEHILLDNGREFAAKEVTGGSETRNRFKHLEADIPGLFTALGCEIHWATPYAGQSKPIERAFRDMCDAIAKDPRFAGAWTGNKPEAKPENYASKAVPFDDFLRVVSEGIEEHNLRQGRRSEIAWGRSFAEVFAESYETSAIRKATEAQRRFWLMGAKGLRVHKTTAKITFMGNEYWSEWLHGHAGERVIVRFDPADLHGGIHVYGFDNAYLGTAACHLPAGFLSIDAAREHNRARKDWMKAERKALDAHRKLSARELGVDLDAVAPTDAAPDPQAKVVRPMFNAKPRVDATPAPRPEVEAAQATVVADLAARRAPKVADETPKQRFGRALELERAVEAGGIITEAQAHWLRVYQSTPEYRAEHMLWSDFGDAYFG</sequence>
<dbReference type="SUPFAM" id="SSF46955">
    <property type="entry name" value="Putative DNA-binding domain"/>
    <property type="match status" value="1"/>
</dbReference>
<dbReference type="SUPFAM" id="SSF46689">
    <property type="entry name" value="Homeodomain-like"/>
    <property type="match status" value="2"/>
</dbReference>
<dbReference type="Gene3D" id="1.10.10.10">
    <property type="entry name" value="Winged helix-like DNA-binding domain superfamily/Winged helix DNA-binding domain"/>
    <property type="match status" value="1"/>
</dbReference>
<dbReference type="PROSITE" id="PS50994">
    <property type="entry name" value="INTEGRASE"/>
    <property type="match status" value="1"/>
</dbReference>
<feature type="domain" description="Integrase catalytic" evidence="1">
    <location>
        <begin position="246"/>
        <end position="462"/>
    </location>
</feature>
<proteinExistence type="predicted"/>
<reference evidence="3 4" key="1">
    <citation type="submission" date="2022-10" db="EMBL/GenBank/DDBJ databases">
        <title>Pararhodobacter sp. nov., isolated from marine algae.</title>
        <authorList>
            <person name="Choi B.J."/>
            <person name="Kim J.M."/>
            <person name="Lee J.K."/>
            <person name="Choi D.G."/>
            <person name="Jeon C.O."/>
        </authorList>
    </citation>
    <scope>NUCLEOTIDE SEQUENCE [LARGE SCALE GENOMIC DNA]</scope>
    <source>
        <strain evidence="3 4">ZQ420</strain>
    </source>
</reference>
<dbReference type="RefSeq" id="WP_264506919.1">
    <property type="nucleotide sequence ID" value="NZ_JAPDFL010000001.1"/>
</dbReference>
<dbReference type="InterPro" id="IPR012337">
    <property type="entry name" value="RNaseH-like_sf"/>
</dbReference>
<comment type="caution">
    <text evidence="3">The sequence shown here is derived from an EMBL/GenBank/DDBJ whole genome shotgun (WGS) entry which is preliminary data.</text>
</comment>
<evidence type="ECO:0000313" key="3">
    <source>
        <dbReference type="EMBL" id="MCW1934094.1"/>
    </source>
</evidence>
<dbReference type="EMBL" id="JAPDFL010000001">
    <property type="protein sequence ID" value="MCW1934094.1"/>
    <property type="molecule type" value="Genomic_DNA"/>
</dbReference>
<dbReference type="Gene3D" id="2.30.30.130">
    <property type="entry name" value="Transposase, Mu, C-terminal"/>
    <property type="match status" value="1"/>
</dbReference>
<dbReference type="SUPFAM" id="SSF53098">
    <property type="entry name" value="Ribonuclease H-like"/>
    <property type="match status" value="1"/>
</dbReference>
<dbReference type="InterPro" id="IPR004189">
    <property type="entry name" value="Phage_Mu_transposase"/>
</dbReference>
<dbReference type="Gene3D" id="6.10.250.2550">
    <property type="match status" value="1"/>
</dbReference>
<feature type="domain" description="HTH Mu-type" evidence="2">
    <location>
        <begin position="9"/>
        <end position="80"/>
    </location>
</feature>
<dbReference type="Pfam" id="PF02914">
    <property type="entry name" value="DDE_2"/>
    <property type="match status" value="1"/>
</dbReference>
<dbReference type="PROSITE" id="PS51702">
    <property type="entry name" value="HTH_MU"/>
    <property type="match status" value="1"/>
</dbReference>
<dbReference type="Pfam" id="PF02316">
    <property type="entry name" value="HTH_Tnp_Mu_1"/>
    <property type="match status" value="1"/>
</dbReference>
<dbReference type="InterPro" id="IPR009061">
    <property type="entry name" value="DNA-bd_dom_put_sf"/>
</dbReference>
<dbReference type="InterPro" id="IPR009004">
    <property type="entry name" value="Transposase_Mu_C"/>
</dbReference>
<dbReference type="Pfam" id="PF09299">
    <property type="entry name" value="Mu-transpos_C"/>
    <property type="match status" value="1"/>
</dbReference>
<evidence type="ECO:0000313" key="4">
    <source>
        <dbReference type="Proteomes" id="UP001208938"/>
    </source>
</evidence>
<name>A0ABT3H2M5_9RHOB</name>
<dbReference type="InterPro" id="IPR001584">
    <property type="entry name" value="Integrase_cat-core"/>
</dbReference>
<evidence type="ECO:0000259" key="1">
    <source>
        <dbReference type="PROSITE" id="PS50994"/>
    </source>
</evidence>
<dbReference type="InterPro" id="IPR036388">
    <property type="entry name" value="WH-like_DNA-bd_sf"/>
</dbReference>
<gene>
    <name evidence="3" type="ORF">OKW52_17995</name>
</gene>
<evidence type="ECO:0000259" key="2">
    <source>
        <dbReference type="PROSITE" id="PS51702"/>
    </source>
</evidence>
<dbReference type="InterPro" id="IPR015126">
    <property type="entry name" value="Mu_I-gamma"/>
</dbReference>
<accession>A0ABT3H2M5</accession>
<dbReference type="InterPro" id="IPR015378">
    <property type="entry name" value="Transposase-like_Mu_C"/>
</dbReference>
<protein>
    <submittedName>
        <fullName evidence="3">Mu transposase C-terminal domain-containing protein</fullName>
    </submittedName>
</protein>
<dbReference type="Pfam" id="PF09039">
    <property type="entry name" value="HTH_Tnp_Mu_2"/>
    <property type="match status" value="1"/>
</dbReference>
<dbReference type="Proteomes" id="UP001208938">
    <property type="component" value="Unassembled WGS sequence"/>
</dbReference>
<keyword evidence="4" id="KW-1185">Reference proteome</keyword>
<dbReference type="InterPro" id="IPR036397">
    <property type="entry name" value="RNaseH_sf"/>
</dbReference>
<dbReference type="SUPFAM" id="SSF50610">
    <property type="entry name" value="mu transposase, C-terminal domain"/>
    <property type="match status" value="1"/>
</dbReference>
<dbReference type="Gene3D" id="3.30.420.10">
    <property type="entry name" value="Ribonuclease H-like superfamily/Ribonuclease H"/>
    <property type="match status" value="1"/>
</dbReference>
<organism evidence="3 4">
    <name type="scientific">Pararhodobacter zhoushanensis</name>
    <dbReference type="NCBI Taxonomy" id="2479545"/>
    <lineage>
        <taxon>Bacteria</taxon>
        <taxon>Pseudomonadati</taxon>
        <taxon>Pseudomonadota</taxon>
        <taxon>Alphaproteobacteria</taxon>
        <taxon>Rhodobacterales</taxon>
        <taxon>Paracoccaceae</taxon>
        <taxon>Pararhodobacter</taxon>
    </lineage>
</organism>